<evidence type="ECO:0000313" key="2">
    <source>
        <dbReference type="Proteomes" id="UP001295684"/>
    </source>
</evidence>
<sequence>MVSCLTPYCQNQAYLENPESSEKFCTKCYFTQRDIPESPAGVIGNIDFIESSEIISTVLSPIMSKDSLVQIQKAKKKELKLLKKNLKILLKSDHCVLTLHQILHDCFKYNLLPETYSDPTTEATHQYDQILQDLNKMLGKVYSLNGGQGEDPCFTSHKQVIKETIGAFQETRERLRVMREWNEDQVVKPRNKDIDFRENQIFVLKTELCRILRESKREIEEDVEQFKPDVYNRCVEYFIKTHFEEEKCGFPSPPHNNYRIYSSLFPSHPPISLTSRFSPIPCESVGRSGDFNYVNSSSTISKTQSLSSISETLYSPLNLSLGLTLPPIHTIHFPYIDQGQSEVYNFLKQNIRSYVRVLHLEGTYLAMPRIEEIVELLVHGFREKTPFGDYLICYKLAIGTVLLERIFMTPVILGKLCEAFKSPMIEVLNGFDVEEEEGARIILRDCEVKFEVKEYLERYPALRIEGY</sequence>
<reference evidence="1" key="1">
    <citation type="submission" date="2023-07" db="EMBL/GenBank/DDBJ databases">
        <authorList>
            <consortium name="AG Swart"/>
            <person name="Singh M."/>
            <person name="Singh A."/>
            <person name="Seah K."/>
            <person name="Emmerich C."/>
        </authorList>
    </citation>
    <scope>NUCLEOTIDE SEQUENCE</scope>
    <source>
        <strain evidence="1">DP1</strain>
    </source>
</reference>
<proteinExistence type="predicted"/>
<keyword evidence="2" id="KW-1185">Reference proteome</keyword>
<organism evidence="1 2">
    <name type="scientific">Euplotes crassus</name>
    <dbReference type="NCBI Taxonomy" id="5936"/>
    <lineage>
        <taxon>Eukaryota</taxon>
        <taxon>Sar</taxon>
        <taxon>Alveolata</taxon>
        <taxon>Ciliophora</taxon>
        <taxon>Intramacronucleata</taxon>
        <taxon>Spirotrichea</taxon>
        <taxon>Hypotrichia</taxon>
        <taxon>Euplotida</taxon>
        <taxon>Euplotidae</taxon>
        <taxon>Moneuplotes</taxon>
    </lineage>
</organism>
<evidence type="ECO:0000313" key="1">
    <source>
        <dbReference type="EMBL" id="CAI2365125.1"/>
    </source>
</evidence>
<dbReference type="Proteomes" id="UP001295684">
    <property type="component" value="Unassembled WGS sequence"/>
</dbReference>
<accession>A0AAD1U9X6</accession>
<dbReference type="EMBL" id="CAMPGE010006277">
    <property type="protein sequence ID" value="CAI2365125.1"/>
    <property type="molecule type" value="Genomic_DNA"/>
</dbReference>
<gene>
    <name evidence="1" type="ORF">ECRASSUSDP1_LOCUS6475</name>
</gene>
<name>A0AAD1U9X6_EUPCR</name>
<comment type="caution">
    <text evidence="1">The sequence shown here is derived from an EMBL/GenBank/DDBJ whole genome shotgun (WGS) entry which is preliminary data.</text>
</comment>
<dbReference type="AlphaFoldDB" id="A0AAD1U9X6"/>
<protein>
    <submittedName>
        <fullName evidence="1">Uncharacterized protein</fullName>
    </submittedName>
</protein>